<name>A0AAV9ZSZ8_9AGAR</name>
<evidence type="ECO:0000313" key="3">
    <source>
        <dbReference type="Proteomes" id="UP001362999"/>
    </source>
</evidence>
<gene>
    <name evidence="2" type="ORF">R3P38DRAFT_3089158</name>
</gene>
<feature type="compositionally biased region" description="Polar residues" evidence="1">
    <location>
        <begin position="85"/>
        <end position="96"/>
    </location>
</feature>
<reference evidence="2 3" key="1">
    <citation type="journal article" date="2024" name="J Genomics">
        <title>Draft genome sequencing and assembly of Favolaschia claudopus CIRM-BRFM 2984 isolated from oak limbs.</title>
        <authorList>
            <person name="Navarro D."/>
            <person name="Drula E."/>
            <person name="Chaduli D."/>
            <person name="Cazenave R."/>
            <person name="Ahrendt S."/>
            <person name="Wang J."/>
            <person name="Lipzen A."/>
            <person name="Daum C."/>
            <person name="Barry K."/>
            <person name="Grigoriev I.V."/>
            <person name="Favel A."/>
            <person name="Rosso M.N."/>
            <person name="Martin F."/>
        </authorList>
    </citation>
    <scope>NUCLEOTIDE SEQUENCE [LARGE SCALE GENOMIC DNA]</scope>
    <source>
        <strain evidence="2 3">CIRM-BRFM 2984</strain>
    </source>
</reference>
<organism evidence="2 3">
    <name type="scientific">Favolaschia claudopus</name>
    <dbReference type="NCBI Taxonomy" id="2862362"/>
    <lineage>
        <taxon>Eukaryota</taxon>
        <taxon>Fungi</taxon>
        <taxon>Dikarya</taxon>
        <taxon>Basidiomycota</taxon>
        <taxon>Agaricomycotina</taxon>
        <taxon>Agaricomycetes</taxon>
        <taxon>Agaricomycetidae</taxon>
        <taxon>Agaricales</taxon>
        <taxon>Marasmiineae</taxon>
        <taxon>Mycenaceae</taxon>
        <taxon>Favolaschia</taxon>
    </lineage>
</organism>
<dbReference type="Proteomes" id="UP001362999">
    <property type="component" value="Unassembled WGS sequence"/>
</dbReference>
<feature type="non-terminal residue" evidence="2">
    <location>
        <position position="122"/>
    </location>
</feature>
<evidence type="ECO:0000313" key="2">
    <source>
        <dbReference type="EMBL" id="KAK6992099.1"/>
    </source>
</evidence>
<protein>
    <submittedName>
        <fullName evidence="2">Uncharacterized protein</fullName>
    </submittedName>
</protein>
<dbReference type="AlphaFoldDB" id="A0AAV9ZSZ8"/>
<sequence>MSSTRSPFSLVTSLFLLLLFIFPFLLRPFFTTNTNLDAVFGPPTEFDAFWEEVLRSGGQRPTLTTSTRIRLRIRVQSSHRRPWRASTQPPSFSATTRPHLVLHRQGHRDLNFGRRKHTTGPA</sequence>
<proteinExistence type="predicted"/>
<feature type="region of interest" description="Disordered" evidence="1">
    <location>
        <begin position="79"/>
        <end position="98"/>
    </location>
</feature>
<keyword evidence="3" id="KW-1185">Reference proteome</keyword>
<accession>A0AAV9ZSZ8</accession>
<dbReference type="EMBL" id="JAWWNJ010000113">
    <property type="protein sequence ID" value="KAK6992099.1"/>
    <property type="molecule type" value="Genomic_DNA"/>
</dbReference>
<comment type="caution">
    <text evidence="2">The sequence shown here is derived from an EMBL/GenBank/DDBJ whole genome shotgun (WGS) entry which is preliminary data.</text>
</comment>
<evidence type="ECO:0000256" key="1">
    <source>
        <dbReference type="SAM" id="MobiDB-lite"/>
    </source>
</evidence>